<sequence>MDQMTASMCNNGYGRLRYARVLVEMEACKGLPDKIEVVYKDASNNIKKRKTVKVEYPWKPLVCNHCDVFGHTRGRRNNGRNKQFQQKKQLFRPKEKQVNEKENGDLKRQENGQANMNKDKGKSIVNEQNNGGEGTSKTPSSEISNDEQNVAQNGGNQPSNRTDKKLNKYADIGSVERHDKDVDAINGNNDTLYSNDNQKCQDEGDLCRNKNGKSISIEENIVKENEEVDIFILWKKQEEMIDMFVNNKRNPTDEELETWA</sequence>
<evidence type="ECO:0000313" key="3">
    <source>
        <dbReference type="Proteomes" id="UP000245207"/>
    </source>
</evidence>
<feature type="compositionally biased region" description="Polar residues" evidence="1">
    <location>
        <begin position="125"/>
        <end position="160"/>
    </location>
</feature>
<evidence type="ECO:0008006" key="4">
    <source>
        <dbReference type="Google" id="ProtNLM"/>
    </source>
</evidence>
<gene>
    <name evidence="2" type="ORF">CTI12_AA027640</name>
</gene>
<protein>
    <recommendedName>
        <fullName evidence="4">Zinc knuckle CX2CX4HX4C</fullName>
    </recommendedName>
</protein>
<keyword evidence="3" id="KW-1185">Reference proteome</keyword>
<dbReference type="AlphaFoldDB" id="A0A2U1QHW2"/>
<reference evidence="2 3" key="1">
    <citation type="journal article" date="2018" name="Mol. Plant">
        <title>The genome of Artemisia annua provides insight into the evolution of Asteraceae family and artemisinin biosynthesis.</title>
        <authorList>
            <person name="Shen Q."/>
            <person name="Zhang L."/>
            <person name="Liao Z."/>
            <person name="Wang S."/>
            <person name="Yan T."/>
            <person name="Shi P."/>
            <person name="Liu M."/>
            <person name="Fu X."/>
            <person name="Pan Q."/>
            <person name="Wang Y."/>
            <person name="Lv Z."/>
            <person name="Lu X."/>
            <person name="Zhang F."/>
            <person name="Jiang W."/>
            <person name="Ma Y."/>
            <person name="Chen M."/>
            <person name="Hao X."/>
            <person name="Li L."/>
            <person name="Tang Y."/>
            <person name="Lv G."/>
            <person name="Zhou Y."/>
            <person name="Sun X."/>
            <person name="Brodelius P.E."/>
            <person name="Rose J.K.C."/>
            <person name="Tang K."/>
        </authorList>
    </citation>
    <scope>NUCLEOTIDE SEQUENCE [LARGE SCALE GENOMIC DNA]</scope>
    <source>
        <strain evidence="3">cv. Huhao1</strain>
        <tissue evidence="2">Leaf</tissue>
    </source>
</reference>
<feature type="region of interest" description="Disordered" evidence="1">
    <location>
        <begin position="70"/>
        <end position="165"/>
    </location>
</feature>
<dbReference type="InterPro" id="IPR040256">
    <property type="entry name" value="At4g02000-like"/>
</dbReference>
<name>A0A2U1QHW2_ARTAN</name>
<dbReference type="Proteomes" id="UP000245207">
    <property type="component" value="Unassembled WGS sequence"/>
</dbReference>
<feature type="compositionally biased region" description="Basic and acidic residues" evidence="1">
    <location>
        <begin position="92"/>
        <end position="110"/>
    </location>
</feature>
<accession>A0A2U1QHW2</accession>
<dbReference type="PANTHER" id="PTHR31286:SF180">
    <property type="entry name" value="OS10G0362600 PROTEIN"/>
    <property type="match status" value="1"/>
</dbReference>
<proteinExistence type="predicted"/>
<dbReference type="PANTHER" id="PTHR31286">
    <property type="entry name" value="GLYCINE-RICH CELL WALL STRUCTURAL PROTEIN 1.8-LIKE"/>
    <property type="match status" value="1"/>
</dbReference>
<dbReference type="EMBL" id="PKPP01000112">
    <property type="protein sequence ID" value="PWA97610.1"/>
    <property type="molecule type" value="Genomic_DNA"/>
</dbReference>
<comment type="caution">
    <text evidence="2">The sequence shown here is derived from an EMBL/GenBank/DDBJ whole genome shotgun (WGS) entry which is preliminary data.</text>
</comment>
<organism evidence="2 3">
    <name type="scientific">Artemisia annua</name>
    <name type="common">Sweet wormwood</name>
    <dbReference type="NCBI Taxonomy" id="35608"/>
    <lineage>
        <taxon>Eukaryota</taxon>
        <taxon>Viridiplantae</taxon>
        <taxon>Streptophyta</taxon>
        <taxon>Embryophyta</taxon>
        <taxon>Tracheophyta</taxon>
        <taxon>Spermatophyta</taxon>
        <taxon>Magnoliopsida</taxon>
        <taxon>eudicotyledons</taxon>
        <taxon>Gunneridae</taxon>
        <taxon>Pentapetalae</taxon>
        <taxon>asterids</taxon>
        <taxon>campanulids</taxon>
        <taxon>Asterales</taxon>
        <taxon>Asteraceae</taxon>
        <taxon>Asteroideae</taxon>
        <taxon>Anthemideae</taxon>
        <taxon>Artemisiinae</taxon>
        <taxon>Artemisia</taxon>
    </lineage>
</organism>
<evidence type="ECO:0000313" key="2">
    <source>
        <dbReference type="EMBL" id="PWA97610.1"/>
    </source>
</evidence>
<dbReference type="OrthoDB" id="1751344at2759"/>
<evidence type="ECO:0000256" key="1">
    <source>
        <dbReference type="SAM" id="MobiDB-lite"/>
    </source>
</evidence>